<name>A0A9X2F8X2_9SPHI</name>
<dbReference type="NCBIfam" id="TIGR01730">
    <property type="entry name" value="RND_mfp"/>
    <property type="match status" value="1"/>
</dbReference>
<evidence type="ECO:0000256" key="4">
    <source>
        <dbReference type="SAM" id="MobiDB-lite"/>
    </source>
</evidence>
<comment type="caution">
    <text evidence="6">The sequence shown here is derived from an EMBL/GenBank/DDBJ whole genome shotgun (WGS) entry which is preliminary data.</text>
</comment>
<organism evidence="6 7">
    <name type="scientific">Solitalea agri</name>
    <dbReference type="NCBI Taxonomy" id="2953739"/>
    <lineage>
        <taxon>Bacteria</taxon>
        <taxon>Pseudomonadati</taxon>
        <taxon>Bacteroidota</taxon>
        <taxon>Sphingobacteriia</taxon>
        <taxon>Sphingobacteriales</taxon>
        <taxon>Sphingobacteriaceae</taxon>
        <taxon>Solitalea</taxon>
    </lineage>
</organism>
<dbReference type="AlphaFoldDB" id="A0A9X2F8X2"/>
<proteinExistence type="inferred from homology"/>
<protein>
    <submittedName>
        <fullName evidence="6">Efflux RND transporter periplasmic adaptor subunit</fullName>
    </submittedName>
</protein>
<reference evidence="6" key="1">
    <citation type="submission" date="2022-06" db="EMBL/GenBank/DDBJ databases">
        <title>Solitalea sp. MAHUQ-68 isolated from rhizospheric soil.</title>
        <authorList>
            <person name="Huq M.A."/>
        </authorList>
    </citation>
    <scope>NUCLEOTIDE SEQUENCE</scope>
    <source>
        <strain evidence="6">MAHUQ-68</strain>
    </source>
</reference>
<comment type="similarity">
    <text evidence="1">Belongs to the membrane fusion protein (MFP) (TC 8.A.1) family.</text>
</comment>
<keyword evidence="7" id="KW-1185">Reference proteome</keyword>
<feature type="coiled-coil region" evidence="3">
    <location>
        <begin position="125"/>
        <end position="183"/>
    </location>
</feature>
<dbReference type="Proteomes" id="UP001155182">
    <property type="component" value="Unassembled WGS sequence"/>
</dbReference>
<evidence type="ECO:0000256" key="5">
    <source>
        <dbReference type="SAM" id="SignalP"/>
    </source>
</evidence>
<evidence type="ECO:0000313" key="6">
    <source>
        <dbReference type="EMBL" id="MCO4293898.1"/>
    </source>
</evidence>
<evidence type="ECO:0000256" key="2">
    <source>
        <dbReference type="ARBA" id="ARBA00022448"/>
    </source>
</evidence>
<evidence type="ECO:0000313" key="7">
    <source>
        <dbReference type="Proteomes" id="UP001155182"/>
    </source>
</evidence>
<dbReference type="GO" id="GO:0016020">
    <property type="term" value="C:membrane"/>
    <property type="evidence" value="ECO:0007669"/>
    <property type="project" value="InterPro"/>
</dbReference>
<keyword evidence="2" id="KW-0813">Transport</keyword>
<dbReference type="GO" id="GO:0022857">
    <property type="term" value="F:transmembrane transporter activity"/>
    <property type="evidence" value="ECO:0007669"/>
    <property type="project" value="InterPro"/>
</dbReference>
<keyword evidence="5" id="KW-0732">Signal</keyword>
<dbReference type="Gene3D" id="1.10.287.470">
    <property type="entry name" value="Helix hairpin bin"/>
    <property type="match status" value="1"/>
</dbReference>
<dbReference type="Gene3D" id="2.40.50.100">
    <property type="match status" value="1"/>
</dbReference>
<dbReference type="PANTHER" id="PTHR30097:SF4">
    <property type="entry name" value="SLR6042 PROTEIN"/>
    <property type="match status" value="1"/>
</dbReference>
<dbReference type="GO" id="GO:0015679">
    <property type="term" value="P:plasma membrane copper ion transport"/>
    <property type="evidence" value="ECO:0007669"/>
    <property type="project" value="TreeGrafter"/>
</dbReference>
<dbReference type="Gene3D" id="2.40.420.20">
    <property type="match status" value="1"/>
</dbReference>
<keyword evidence="3" id="KW-0175">Coiled coil</keyword>
<feature type="region of interest" description="Disordered" evidence="4">
    <location>
        <begin position="28"/>
        <end position="50"/>
    </location>
</feature>
<dbReference type="PANTHER" id="PTHR30097">
    <property type="entry name" value="CATION EFFLUX SYSTEM PROTEIN CUSB"/>
    <property type="match status" value="1"/>
</dbReference>
<dbReference type="PROSITE" id="PS51257">
    <property type="entry name" value="PROKAR_LIPOPROTEIN"/>
    <property type="match status" value="1"/>
</dbReference>
<evidence type="ECO:0000256" key="1">
    <source>
        <dbReference type="ARBA" id="ARBA00009477"/>
    </source>
</evidence>
<dbReference type="RefSeq" id="WP_252588586.1">
    <property type="nucleotide sequence ID" value="NZ_JAMWYS010000046.1"/>
</dbReference>
<dbReference type="EMBL" id="JAMWYS010000046">
    <property type="protein sequence ID" value="MCO4293898.1"/>
    <property type="molecule type" value="Genomic_DNA"/>
</dbReference>
<dbReference type="GO" id="GO:0030313">
    <property type="term" value="C:cell envelope"/>
    <property type="evidence" value="ECO:0007669"/>
    <property type="project" value="TreeGrafter"/>
</dbReference>
<dbReference type="SUPFAM" id="SSF111369">
    <property type="entry name" value="HlyD-like secretion proteins"/>
    <property type="match status" value="1"/>
</dbReference>
<gene>
    <name evidence="6" type="ORF">NF867_13620</name>
</gene>
<feature type="signal peptide" evidence="5">
    <location>
        <begin position="1"/>
        <end position="25"/>
    </location>
</feature>
<sequence>MKRNYLSYISILMLTAFLLSCGSKADNQETKEGAVPEEKAEDDHGHENEVELSSIQYKAAEIQLGKIEERELGQTIKANGVLDVPPQNLVSISVPFGGFLRSTDLLQGSRVKKGQLIATIQNPEYIQFQQDYLESKSQLEFLEAEYKRQEELASANINSKKTLQKAKAEYLSMQARVQGLKAKLQLININTASVENGNFKSTVSVHSPINGYVTAVNVNIGSFINPTDVLFRIVDTEHLHAELTIYERDMPKLKIGQRVRVYLSNDKKERLAKVHLIGREVSNERTITVHCHLDDEDISLIPGTFLTGIVETGATKVTALPDEAIVQNGTAKVIFIANGSRKEGNETVQLFKAVEVTTGVAEGGFTEVILPSEIDKTTTIVTKGAYDLLAKMNSGEEEGHGH</sequence>
<evidence type="ECO:0000256" key="3">
    <source>
        <dbReference type="SAM" id="Coils"/>
    </source>
</evidence>
<dbReference type="InterPro" id="IPR051909">
    <property type="entry name" value="MFP_Cation_Efflux"/>
</dbReference>
<dbReference type="Gene3D" id="2.40.30.170">
    <property type="match status" value="1"/>
</dbReference>
<dbReference type="GO" id="GO:0060003">
    <property type="term" value="P:copper ion export"/>
    <property type="evidence" value="ECO:0007669"/>
    <property type="project" value="TreeGrafter"/>
</dbReference>
<accession>A0A9X2F8X2</accession>
<dbReference type="InterPro" id="IPR006143">
    <property type="entry name" value="RND_pump_MFP"/>
</dbReference>
<feature type="compositionally biased region" description="Basic and acidic residues" evidence="4">
    <location>
        <begin position="28"/>
        <end position="49"/>
    </location>
</feature>
<feature type="chain" id="PRO_5040762337" evidence="5">
    <location>
        <begin position="26"/>
        <end position="402"/>
    </location>
</feature>